<feature type="compositionally biased region" description="Polar residues" evidence="1">
    <location>
        <begin position="64"/>
        <end position="86"/>
    </location>
</feature>
<dbReference type="EMBL" id="PUIA01000012">
    <property type="protein sequence ID" value="PQO40757.1"/>
    <property type="molecule type" value="Genomic_DNA"/>
</dbReference>
<dbReference type="AlphaFoldDB" id="A0A2S8G8K3"/>
<feature type="region of interest" description="Disordered" evidence="1">
    <location>
        <begin position="1"/>
        <end position="34"/>
    </location>
</feature>
<sequence length="196" mass="22655">MSKTQYSISQAHRITGKSRTTISAHMDSGKLSFQKTKGGNRVLEASELLRVYGDDCNFDLAETSNSKQAAQRSRAGETSESELNSDVQVVQQKLEREVQEREREREQYRQQIDHLQDALKLAQEGHNKATLLLEHRSERVGDWDQSLRALEERLANYEKRAEEEREAVRQSKKQAMQFKQAYEAEKSKSIWQKLIG</sequence>
<feature type="region of interest" description="Disordered" evidence="1">
    <location>
        <begin position="64"/>
        <end position="88"/>
    </location>
</feature>
<gene>
    <name evidence="2" type="ORF">C5Y96_01270</name>
</gene>
<evidence type="ECO:0000313" key="3">
    <source>
        <dbReference type="Proteomes" id="UP000240009"/>
    </source>
</evidence>
<evidence type="ECO:0000313" key="2">
    <source>
        <dbReference type="EMBL" id="PQO40757.1"/>
    </source>
</evidence>
<feature type="compositionally biased region" description="Polar residues" evidence="1">
    <location>
        <begin position="1"/>
        <end position="23"/>
    </location>
</feature>
<accession>A0A2S8G8K3</accession>
<dbReference type="OrthoDB" id="6684398at2"/>
<reference evidence="2 3" key="1">
    <citation type="submission" date="2018-02" db="EMBL/GenBank/DDBJ databases">
        <title>Comparative genomes isolates from brazilian mangrove.</title>
        <authorList>
            <person name="Araujo J.E."/>
            <person name="Taketani R.G."/>
            <person name="Silva M.C.P."/>
            <person name="Loureco M.V."/>
            <person name="Andreote F.D."/>
        </authorList>
    </citation>
    <scope>NUCLEOTIDE SEQUENCE [LARGE SCALE GENOMIC DNA]</scope>
    <source>
        <strain evidence="2 3">HEX-2 MGV</strain>
    </source>
</reference>
<name>A0A2S8G8K3_9BACT</name>
<protein>
    <submittedName>
        <fullName evidence="2">Uncharacterized protein</fullName>
    </submittedName>
</protein>
<dbReference type="Proteomes" id="UP000240009">
    <property type="component" value="Unassembled WGS sequence"/>
</dbReference>
<evidence type="ECO:0000256" key="1">
    <source>
        <dbReference type="SAM" id="MobiDB-lite"/>
    </source>
</evidence>
<comment type="caution">
    <text evidence="2">The sequence shown here is derived from an EMBL/GenBank/DDBJ whole genome shotgun (WGS) entry which is preliminary data.</text>
</comment>
<dbReference type="RefSeq" id="WP_146115474.1">
    <property type="nucleotide sequence ID" value="NZ_PUIA01000012.1"/>
</dbReference>
<organism evidence="2 3">
    <name type="scientific">Blastopirellula marina</name>
    <dbReference type="NCBI Taxonomy" id="124"/>
    <lineage>
        <taxon>Bacteria</taxon>
        <taxon>Pseudomonadati</taxon>
        <taxon>Planctomycetota</taxon>
        <taxon>Planctomycetia</taxon>
        <taxon>Pirellulales</taxon>
        <taxon>Pirellulaceae</taxon>
        <taxon>Blastopirellula</taxon>
    </lineage>
</organism>
<proteinExistence type="predicted"/>